<keyword evidence="3" id="KW-1185">Reference proteome</keyword>
<feature type="compositionally biased region" description="Polar residues" evidence="1">
    <location>
        <begin position="1"/>
        <end position="25"/>
    </location>
</feature>
<feature type="compositionally biased region" description="Polar residues" evidence="1">
    <location>
        <begin position="143"/>
        <end position="167"/>
    </location>
</feature>
<dbReference type="AlphaFoldDB" id="A0AAN7C1F6"/>
<comment type="caution">
    <text evidence="2">The sequence shown here is derived from an EMBL/GenBank/DDBJ whole genome shotgun (WGS) entry which is preliminary data.</text>
</comment>
<feature type="region of interest" description="Disordered" evidence="1">
    <location>
        <begin position="1"/>
        <end position="33"/>
    </location>
</feature>
<gene>
    <name evidence="2" type="ORF">C8A03DRAFT_38833</name>
</gene>
<evidence type="ECO:0000313" key="2">
    <source>
        <dbReference type="EMBL" id="KAK4233455.1"/>
    </source>
</evidence>
<feature type="region of interest" description="Disordered" evidence="1">
    <location>
        <begin position="120"/>
        <end position="180"/>
    </location>
</feature>
<proteinExistence type="predicted"/>
<dbReference type="EMBL" id="MU860551">
    <property type="protein sequence ID" value="KAK4233455.1"/>
    <property type="molecule type" value="Genomic_DNA"/>
</dbReference>
<protein>
    <submittedName>
        <fullName evidence="2">Uncharacterized protein</fullName>
    </submittedName>
</protein>
<name>A0AAN7C1F6_9PEZI</name>
<feature type="compositionally biased region" description="Low complexity" evidence="1">
    <location>
        <begin position="66"/>
        <end position="80"/>
    </location>
</feature>
<feature type="region of interest" description="Disordered" evidence="1">
    <location>
        <begin position="51"/>
        <end position="98"/>
    </location>
</feature>
<sequence>MAGSQKDNQSWRQPPAQQDVTQQMKGLSLGSAPAGKEYRYEELPSYQYASSADLGYGGTPAQSTRYQPPTYQPATYYSPAQPAAAAGPRTPSPQIGPTAAYLTAADKLLRALEKAGKLPPFKPTGFGKWTHDKLPQAPAASGPKQSSKQYSSGAIPQQYPPSATSGQKGAPARYRCDCGKSYGNDKQARAALDKHLDKHRSHRRAK</sequence>
<accession>A0AAN7C1F6</accession>
<organism evidence="2 3">
    <name type="scientific">Achaetomium macrosporum</name>
    <dbReference type="NCBI Taxonomy" id="79813"/>
    <lineage>
        <taxon>Eukaryota</taxon>
        <taxon>Fungi</taxon>
        <taxon>Dikarya</taxon>
        <taxon>Ascomycota</taxon>
        <taxon>Pezizomycotina</taxon>
        <taxon>Sordariomycetes</taxon>
        <taxon>Sordariomycetidae</taxon>
        <taxon>Sordariales</taxon>
        <taxon>Chaetomiaceae</taxon>
        <taxon>Achaetomium</taxon>
    </lineage>
</organism>
<evidence type="ECO:0000256" key="1">
    <source>
        <dbReference type="SAM" id="MobiDB-lite"/>
    </source>
</evidence>
<reference evidence="2" key="2">
    <citation type="submission" date="2023-05" db="EMBL/GenBank/DDBJ databases">
        <authorList>
            <consortium name="Lawrence Berkeley National Laboratory"/>
            <person name="Steindorff A."/>
            <person name="Hensen N."/>
            <person name="Bonometti L."/>
            <person name="Westerberg I."/>
            <person name="Brannstrom I.O."/>
            <person name="Guillou S."/>
            <person name="Cros-Aarteil S."/>
            <person name="Calhoun S."/>
            <person name="Haridas S."/>
            <person name="Kuo A."/>
            <person name="Mondo S."/>
            <person name="Pangilinan J."/>
            <person name="Riley R."/>
            <person name="Labutti K."/>
            <person name="Andreopoulos B."/>
            <person name="Lipzen A."/>
            <person name="Chen C."/>
            <person name="Yanf M."/>
            <person name="Daum C."/>
            <person name="Ng V."/>
            <person name="Clum A."/>
            <person name="Ohm R."/>
            <person name="Martin F."/>
            <person name="Silar P."/>
            <person name="Natvig D."/>
            <person name="Lalanne C."/>
            <person name="Gautier V."/>
            <person name="Ament-Velasquez S.L."/>
            <person name="Kruys A."/>
            <person name="Hutchinson M.I."/>
            <person name="Powell A.J."/>
            <person name="Barry K."/>
            <person name="Miller A.N."/>
            <person name="Grigoriev I.V."/>
            <person name="Debuchy R."/>
            <person name="Gladieux P."/>
            <person name="Thoren M.H."/>
            <person name="Johannesson H."/>
        </authorList>
    </citation>
    <scope>NUCLEOTIDE SEQUENCE</scope>
    <source>
        <strain evidence="2">CBS 532.94</strain>
    </source>
</reference>
<dbReference type="Proteomes" id="UP001303760">
    <property type="component" value="Unassembled WGS sequence"/>
</dbReference>
<evidence type="ECO:0000313" key="3">
    <source>
        <dbReference type="Proteomes" id="UP001303760"/>
    </source>
</evidence>
<reference evidence="2" key="1">
    <citation type="journal article" date="2023" name="Mol. Phylogenet. Evol.">
        <title>Genome-scale phylogeny and comparative genomics of the fungal order Sordariales.</title>
        <authorList>
            <person name="Hensen N."/>
            <person name="Bonometti L."/>
            <person name="Westerberg I."/>
            <person name="Brannstrom I.O."/>
            <person name="Guillou S."/>
            <person name="Cros-Aarteil S."/>
            <person name="Calhoun S."/>
            <person name="Haridas S."/>
            <person name="Kuo A."/>
            <person name="Mondo S."/>
            <person name="Pangilinan J."/>
            <person name="Riley R."/>
            <person name="LaButti K."/>
            <person name="Andreopoulos B."/>
            <person name="Lipzen A."/>
            <person name="Chen C."/>
            <person name="Yan M."/>
            <person name="Daum C."/>
            <person name="Ng V."/>
            <person name="Clum A."/>
            <person name="Steindorff A."/>
            <person name="Ohm R.A."/>
            <person name="Martin F."/>
            <person name="Silar P."/>
            <person name="Natvig D.O."/>
            <person name="Lalanne C."/>
            <person name="Gautier V."/>
            <person name="Ament-Velasquez S.L."/>
            <person name="Kruys A."/>
            <person name="Hutchinson M.I."/>
            <person name="Powell A.J."/>
            <person name="Barry K."/>
            <person name="Miller A.N."/>
            <person name="Grigoriev I.V."/>
            <person name="Debuchy R."/>
            <person name="Gladieux P."/>
            <person name="Hiltunen Thoren M."/>
            <person name="Johannesson H."/>
        </authorList>
    </citation>
    <scope>NUCLEOTIDE SEQUENCE</scope>
    <source>
        <strain evidence="2">CBS 532.94</strain>
    </source>
</reference>